<dbReference type="RefSeq" id="WP_189652947.1">
    <property type="nucleotide sequence ID" value="NZ_BMRC01000033.1"/>
</dbReference>
<proteinExistence type="predicted"/>
<keyword evidence="1" id="KW-1133">Transmembrane helix</keyword>
<dbReference type="EMBL" id="JBHMEI010000035">
    <property type="protein sequence ID" value="MFB9206184.1"/>
    <property type="molecule type" value="Genomic_DNA"/>
</dbReference>
<dbReference type="Pfam" id="PF13424">
    <property type="entry name" value="TPR_12"/>
    <property type="match status" value="2"/>
</dbReference>
<dbReference type="SMART" id="SM00028">
    <property type="entry name" value="TPR"/>
    <property type="match status" value="6"/>
</dbReference>
<accession>A0ABV5INP9</accession>
<keyword evidence="1" id="KW-0472">Membrane</keyword>
<dbReference type="SUPFAM" id="SSF48452">
    <property type="entry name" value="TPR-like"/>
    <property type="match status" value="3"/>
</dbReference>
<dbReference type="InterPro" id="IPR011990">
    <property type="entry name" value="TPR-like_helical_dom_sf"/>
</dbReference>
<dbReference type="InterPro" id="IPR019734">
    <property type="entry name" value="TPR_rpt"/>
</dbReference>
<dbReference type="Pfam" id="PF13374">
    <property type="entry name" value="TPR_10"/>
    <property type="match status" value="3"/>
</dbReference>
<evidence type="ECO:0000256" key="1">
    <source>
        <dbReference type="SAM" id="Phobius"/>
    </source>
</evidence>
<dbReference type="InterPro" id="IPR053137">
    <property type="entry name" value="NLR-like"/>
</dbReference>
<keyword evidence="1" id="KW-0812">Transmembrane</keyword>
<comment type="caution">
    <text evidence="2">The sequence shown here is derived from an EMBL/GenBank/DDBJ whole genome shotgun (WGS) entry which is preliminary data.</text>
</comment>
<dbReference type="Proteomes" id="UP001589647">
    <property type="component" value="Unassembled WGS sequence"/>
</dbReference>
<dbReference type="Gene3D" id="1.25.40.10">
    <property type="entry name" value="Tetratricopeptide repeat domain"/>
    <property type="match status" value="2"/>
</dbReference>
<sequence length="775" mass="85098">MLVSAVMGTASVVLVAFKVANPWLLGTAAAVGAVAVAVSGVWQDRHKRIATRRDEAEFMLQDGCLVLPSGRLPRVSQIDEPIKLGVHPAIVLGDSAAQNAQAPAYVPRDVDVELCQRLASGGFVLLVGDSAAGKSRTAFEAMRASLPDHLLIAPHDRTALPAAIERTLRVKQAVLWLSDLEHYLGTGGLTREHIARISGGSGHHRVILATLRSAEQVRLTSASSDGEDATRLIGREIREALEQADEFRLARMFTLTELARGLARCSDPRISSALEHAEEFGVAEYLASGPELKRDYDNAWDVGVNPRGAALVAAAIDCRRAGYTSPLPRKLLEELHGIYLDARGGHRLRPELDADAWEWATRPRRATTALLSPSPDTDGAVTVFDYLVDAVQQGEGPLAQVSEPVVRTALNRAQLVVDVEGIASTASRQGRYLLAEAAWRKALTWRTAMLGAEHPDTLTSRDSLALVLWGLGRLKEAEAEHRTVLEARRRLLGDQHPDTLASRDSLALVLWGLGRLEEAEAVNRTVLEARRQFLGNQHLDTLISRNNLTLVLRGLGRLEEAEAENRTVLEARRQLLGDQHPDTLISWNNLARVLADLGRLEEAEAEQRTVLEARRRLLGDQHPDTLISRNNLGRVLADLGRLEEAEAEHRAVLEARRRVLDEDNPRTLTSRNNLARVLADLGRLEEAEAEHRAVLEARRRVLGDQHPDVQHSRTNLGCVLADLGRLEEAEAEHRAALEARRRLLGDQHPDTLVSRNNLACVLMDLGRLEAGEAPE</sequence>
<protein>
    <submittedName>
        <fullName evidence="2">Tetratricopeptide repeat protein</fullName>
    </submittedName>
</protein>
<name>A0ABV5INP9_9ACTN</name>
<reference evidence="2 3" key="1">
    <citation type="submission" date="2024-09" db="EMBL/GenBank/DDBJ databases">
        <authorList>
            <person name="Sun Q."/>
            <person name="Mori K."/>
        </authorList>
    </citation>
    <scope>NUCLEOTIDE SEQUENCE [LARGE SCALE GENOMIC DNA]</scope>
    <source>
        <strain evidence="2 3">CCM 3426</strain>
    </source>
</reference>
<organism evidence="2 3">
    <name type="scientific">Nonomuraea spiralis</name>
    <dbReference type="NCBI Taxonomy" id="46182"/>
    <lineage>
        <taxon>Bacteria</taxon>
        <taxon>Bacillati</taxon>
        <taxon>Actinomycetota</taxon>
        <taxon>Actinomycetes</taxon>
        <taxon>Streptosporangiales</taxon>
        <taxon>Streptosporangiaceae</taxon>
        <taxon>Nonomuraea</taxon>
    </lineage>
</organism>
<dbReference type="PANTHER" id="PTHR46082:SF6">
    <property type="entry name" value="AAA+ ATPASE DOMAIN-CONTAINING PROTEIN-RELATED"/>
    <property type="match status" value="1"/>
</dbReference>
<keyword evidence="3" id="KW-1185">Reference proteome</keyword>
<gene>
    <name evidence="2" type="ORF">ACFFV7_33670</name>
</gene>
<feature type="transmembrane region" description="Helical" evidence="1">
    <location>
        <begin position="20"/>
        <end position="42"/>
    </location>
</feature>
<evidence type="ECO:0000313" key="3">
    <source>
        <dbReference type="Proteomes" id="UP001589647"/>
    </source>
</evidence>
<evidence type="ECO:0000313" key="2">
    <source>
        <dbReference type="EMBL" id="MFB9206184.1"/>
    </source>
</evidence>
<dbReference type="PANTHER" id="PTHR46082">
    <property type="entry name" value="ATP/GTP-BINDING PROTEIN-RELATED"/>
    <property type="match status" value="1"/>
</dbReference>